<dbReference type="InterPro" id="IPR023032">
    <property type="entry name" value="tRNA_MAMT_biosynth_bifunc_MnmC"/>
</dbReference>
<organism evidence="12">
    <name type="scientific">mine drainage metagenome</name>
    <dbReference type="NCBI Taxonomy" id="410659"/>
    <lineage>
        <taxon>unclassified sequences</taxon>
        <taxon>metagenomes</taxon>
        <taxon>ecological metagenomes</taxon>
    </lineage>
</organism>
<dbReference type="NCBIfam" id="TIGR03197">
    <property type="entry name" value="MnmC_Cterm"/>
    <property type="match status" value="1"/>
</dbReference>
<keyword evidence="9" id="KW-0511">Multifunctional enzyme</keyword>
<evidence type="ECO:0000259" key="10">
    <source>
        <dbReference type="Pfam" id="PF01266"/>
    </source>
</evidence>
<evidence type="ECO:0000256" key="8">
    <source>
        <dbReference type="ARBA" id="ARBA00023002"/>
    </source>
</evidence>
<evidence type="ECO:0000256" key="4">
    <source>
        <dbReference type="ARBA" id="ARBA00022679"/>
    </source>
</evidence>
<evidence type="ECO:0000256" key="6">
    <source>
        <dbReference type="ARBA" id="ARBA00022694"/>
    </source>
</evidence>
<dbReference type="PANTHER" id="PTHR13847:SF283">
    <property type="entry name" value="TRNA 5-METHYLAMINOMETHYL-2-THIOURIDINE BIOSYNTHESIS BIFUNCTIONAL PROTEIN MNMC"/>
    <property type="match status" value="1"/>
</dbReference>
<feature type="domain" description="MnmC-like methyltransferase" evidence="11">
    <location>
        <begin position="104"/>
        <end position="226"/>
    </location>
</feature>
<dbReference type="NCBIfam" id="NF002481">
    <property type="entry name" value="PRK01747.1-2"/>
    <property type="match status" value="1"/>
</dbReference>
<dbReference type="Gene3D" id="3.50.50.60">
    <property type="entry name" value="FAD/NAD(P)-binding domain"/>
    <property type="match status" value="1"/>
</dbReference>
<evidence type="ECO:0000256" key="3">
    <source>
        <dbReference type="ARBA" id="ARBA00022630"/>
    </source>
</evidence>
<evidence type="ECO:0000259" key="11">
    <source>
        <dbReference type="Pfam" id="PF05430"/>
    </source>
</evidence>
<dbReference type="GO" id="GO:0032259">
    <property type="term" value="P:methylation"/>
    <property type="evidence" value="ECO:0007669"/>
    <property type="project" value="UniProtKB-KW"/>
</dbReference>
<dbReference type="Pfam" id="PF01266">
    <property type="entry name" value="DAO"/>
    <property type="match status" value="1"/>
</dbReference>
<keyword evidence="1" id="KW-0963">Cytoplasm</keyword>
<gene>
    <name evidence="12" type="primary">mnmC_5</name>
    <name evidence="12" type="ORF">GALL_45700</name>
</gene>
<dbReference type="Gene3D" id="3.40.50.150">
    <property type="entry name" value="Vaccinia Virus protein VP39"/>
    <property type="match status" value="1"/>
</dbReference>
<reference evidence="12" key="1">
    <citation type="submission" date="2016-10" db="EMBL/GenBank/DDBJ databases">
        <title>Sequence of Gallionella enrichment culture.</title>
        <authorList>
            <person name="Poehlein A."/>
            <person name="Muehling M."/>
            <person name="Daniel R."/>
        </authorList>
    </citation>
    <scope>NUCLEOTIDE SEQUENCE</scope>
</reference>
<dbReference type="InterPro" id="IPR006076">
    <property type="entry name" value="FAD-dep_OxRdtase"/>
</dbReference>
<evidence type="ECO:0000256" key="7">
    <source>
        <dbReference type="ARBA" id="ARBA00022827"/>
    </source>
</evidence>
<dbReference type="GO" id="GO:0002098">
    <property type="term" value="P:tRNA wobble uridine modification"/>
    <property type="evidence" value="ECO:0007669"/>
    <property type="project" value="TreeGrafter"/>
</dbReference>
<dbReference type="Gene3D" id="3.30.9.10">
    <property type="entry name" value="D-Amino Acid Oxidase, subunit A, domain 2"/>
    <property type="match status" value="1"/>
</dbReference>
<evidence type="ECO:0000256" key="1">
    <source>
        <dbReference type="ARBA" id="ARBA00022490"/>
    </source>
</evidence>
<evidence type="ECO:0000256" key="2">
    <source>
        <dbReference type="ARBA" id="ARBA00022603"/>
    </source>
</evidence>
<evidence type="ECO:0000313" key="12">
    <source>
        <dbReference type="EMBL" id="OIR14764.1"/>
    </source>
</evidence>
<keyword evidence="2" id="KW-0489">Methyltransferase</keyword>
<keyword evidence="4" id="KW-0808">Transferase</keyword>
<dbReference type="PANTHER" id="PTHR13847">
    <property type="entry name" value="SARCOSINE DEHYDROGENASE-RELATED"/>
    <property type="match status" value="1"/>
</dbReference>
<accession>A0A1J5TM21</accession>
<dbReference type="InterPro" id="IPR008471">
    <property type="entry name" value="MnmC-like_methylTransf"/>
</dbReference>
<proteinExistence type="inferred from homology"/>
<dbReference type="InterPro" id="IPR029063">
    <property type="entry name" value="SAM-dependent_MTases_sf"/>
</dbReference>
<keyword evidence="8" id="KW-0560">Oxidoreductase</keyword>
<keyword evidence="3" id="KW-0285">Flavoprotein</keyword>
<name>A0A1J5TM21_9ZZZZ</name>
<dbReference type="InterPro" id="IPR036188">
    <property type="entry name" value="FAD/NAD-bd_sf"/>
</dbReference>
<feature type="domain" description="FAD dependent oxidoreductase" evidence="10">
    <location>
        <begin position="274"/>
        <end position="610"/>
    </location>
</feature>
<dbReference type="InterPro" id="IPR017610">
    <property type="entry name" value="tRNA_S-uridine_synth_MnmC_C"/>
</dbReference>
<protein>
    <submittedName>
        <fullName evidence="12">tRNA 5-methylaminomethyl-2-thiouridine biosynthesis bifunctional protein MnmC</fullName>
    </submittedName>
</protein>
<keyword evidence="6" id="KW-0819">tRNA processing</keyword>
<comment type="caution">
    <text evidence="12">The sequence shown here is derived from an EMBL/GenBank/DDBJ whole genome shotgun (WGS) entry which is preliminary data.</text>
</comment>
<sequence>MLHWKDGQPFSDRYGDVYFSIDSGLEETRHVFLQGNRLADRFAALKAGESFCIGETGFGTGLNFLCAWQLFEQIAPPAASLDFFSVEKFPLSDEELRAALALWPELSERAESLLARWHRRVPGWNRWRFADGRVRLTLAVADVDEALPQLPAGCVDAWFLDGFSPARNPEMWSDAVLSNIARASFAGATFATYTSAGWVRRGLQQAGFAVERVPGFGRKREMMRGNLDSPSQPGITRDLAALPLGRIASSSSSVGLGEHPTHPATRNNPSRAAIVIGGGIAGCATAHALAQRGIPVTLVDRAPVLASAASGNPRGILHARFSAVMDPLHRFVLAAYGHALALLDEVLPVDGVTRAECGLLQLATPDAEAKRIARLATLEWPAHLLQAVNAAMATELVGMKMAHGGLWFPAGGWVVPPQVCARLAQHPLVTQRLGCEVTALERTASGWCASGEGFSVEAEQVVVCCGHQARALSRFSGFPLQPVRGQISLLPATAASEAMRAVVCADGYCAPAVAGRHVAGATSTFDDEATDLREADHADNLAKIVAHMPGVSRALGSLDATRLTGRAGVRCSVPGATPLVGEVEPGLYCSLAHGTRGLITAGIAGEVIAAAMCGQLAPLPQTLLDALSPKRLRRNVQDEE</sequence>
<keyword evidence="5" id="KW-0949">S-adenosyl-L-methionine</keyword>
<evidence type="ECO:0000256" key="5">
    <source>
        <dbReference type="ARBA" id="ARBA00022691"/>
    </source>
</evidence>
<keyword evidence="7" id="KW-0274">FAD</keyword>
<dbReference type="HAMAP" id="MF_01102">
    <property type="entry name" value="MnmC"/>
    <property type="match status" value="1"/>
</dbReference>
<dbReference type="AlphaFoldDB" id="A0A1J5TM21"/>
<dbReference type="InterPro" id="IPR047785">
    <property type="entry name" value="tRNA_MNMC2"/>
</dbReference>
<dbReference type="SUPFAM" id="SSF54373">
    <property type="entry name" value="FAD-linked reductases, C-terminal domain"/>
    <property type="match status" value="1"/>
</dbReference>
<dbReference type="Pfam" id="PF05430">
    <property type="entry name" value="Methyltransf_30"/>
    <property type="match status" value="1"/>
</dbReference>
<dbReference type="GO" id="GO:0004808">
    <property type="term" value="F:tRNA (5-methylaminomethyl-2-thiouridylate)(34)-methyltransferase activity"/>
    <property type="evidence" value="ECO:0007669"/>
    <property type="project" value="InterPro"/>
</dbReference>
<dbReference type="GO" id="GO:0005737">
    <property type="term" value="C:cytoplasm"/>
    <property type="evidence" value="ECO:0007669"/>
    <property type="project" value="TreeGrafter"/>
</dbReference>
<dbReference type="EMBL" id="MLJW01000011">
    <property type="protein sequence ID" value="OIR14764.1"/>
    <property type="molecule type" value="Genomic_DNA"/>
</dbReference>
<dbReference type="SUPFAM" id="SSF51905">
    <property type="entry name" value="FAD/NAD(P)-binding domain"/>
    <property type="match status" value="1"/>
</dbReference>
<dbReference type="GO" id="GO:0016645">
    <property type="term" value="F:oxidoreductase activity, acting on the CH-NH group of donors"/>
    <property type="evidence" value="ECO:0007669"/>
    <property type="project" value="InterPro"/>
</dbReference>
<evidence type="ECO:0000256" key="9">
    <source>
        <dbReference type="ARBA" id="ARBA00023268"/>
    </source>
</evidence>
<dbReference type="NCBIfam" id="NF033855">
    <property type="entry name" value="tRNA_MNMC2"/>
    <property type="match status" value="1"/>
</dbReference>